<proteinExistence type="predicted"/>
<comment type="caution">
    <text evidence="1">The sequence shown here is derived from an EMBL/GenBank/DDBJ whole genome shotgun (WGS) entry which is preliminary data.</text>
</comment>
<protein>
    <submittedName>
        <fullName evidence="1">Uncharacterized protein</fullName>
    </submittedName>
</protein>
<evidence type="ECO:0000313" key="1">
    <source>
        <dbReference type="EMBL" id="KKL15666.1"/>
    </source>
</evidence>
<reference evidence="1" key="1">
    <citation type="journal article" date="2015" name="Nature">
        <title>Complex archaea that bridge the gap between prokaryotes and eukaryotes.</title>
        <authorList>
            <person name="Spang A."/>
            <person name="Saw J.H."/>
            <person name="Jorgensen S.L."/>
            <person name="Zaremba-Niedzwiedzka K."/>
            <person name="Martijn J."/>
            <person name="Lind A.E."/>
            <person name="van Eijk R."/>
            <person name="Schleper C."/>
            <person name="Guy L."/>
            <person name="Ettema T.J."/>
        </authorList>
    </citation>
    <scope>NUCLEOTIDE SEQUENCE</scope>
</reference>
<organism evidence="1">
    <name type="scientific">marine sediment metagenome</name>
    <dbReference type="NCBI Taxonomy" id="412755"/>
    <lineage>
        <taxon>unclassified sequences</taxon>
        <taxon>metagenomes</taxon>
        <taxon>ecological metagenomes</taxon>
    </lineage>
</organism>
<name>A0A0F9DCZ5_9ZZZZ</name>
<dbReference type="AlphaFoldDB" id="A0A0F9DCZ5"/>
<accession>A0A0F9DCZ5</accession>
<dbReference type="EMBL" id="LAZR01039974">
    <property type="protein sequence ID" value="KKL15666.1"/>
    <property type="molecule type" value="Genomic_DNA"/>
</dbReference>
<gene>
    <name evidence="1" type="ORF">LCGC14_2503290</name>
</gene>
<sequence length="97" mass="11040">MEESKKKALIYARELPIYPPEETLGLYYEEKWENFDQLLARGTSDDDMLLVTCPEILGDDYLELLVNLSKVAKAGLKLVIANPSHTIKIQSILEMDP</sequence>